<reference evidence="3" key="1">
    <citation type="journal article" date="2019" name="Int. J. Syst. Evol. Microbiol.">
        <title>The Global Catalogue of Microorganisms (GCM) 10K type strain sequencing project: providing services to taxonomists for standard genome sequencing and annotation.</title>
        <authorList>
            <consortium name="The Broad Institute Genomics Platform"/>
            <consortium name="The Broad Institute Genome Sequencing Center for Infectious Disease"/>
            <person name="Wu L."/>
            <person name="Ma J."/>
        </authorList>
    </citation>
    <scope>NUCLEOTIDE SEQUENCE [LARGE SCALE GENOMIC DNA]</scope>
    <source>
        <strain evidence="3">JCM 4087</strain>
    </source>
</reference>
<dbReference type="EMBL" id="BAAAXZ010000110">
    <property type="protein sequence ID" value="GAA2931118.1"/>
    <property type="molecule type" value="Genomic_DNA"/>
</dbReference>
<keyword evidence="3" id="KW-1185">Reference proteome</keyword>
<feature type="compositionally biased region" description="Basic residues" evidence="1">
    <location>
        <begin position="8"/>
        <end position="17"/>
    </location>
</feature>
<proteinExistence type="predicted"/>
<name>A0ABP6JF45_STRTU</name>
<organism evidence="2 3">
    <name type="scientific">Streptomyces thioluteus</name>
    <dbReference type="NCBI Taxonomy" id="66431"/>
    <lineage>
        <taxon>Bacteria</taxon>
        <taxon>Bacillati</taxon>
        <taxon>Actinomycetota</taxon>
        <taxon>Actinomycetes</taxon>
        <taxon>Kitasatosporales</taxon>
        <taxon>Streptomycetaceae</taxon>
        <taxon>Streptomyces</taxon>
    </lineage>
</organism>
<feature type="compositionally biased region" description="Basic and acidic residues" evidence="1">
    <location>
        <begin position="95"/>
        <end position="109"/>
    </location>
</feature>
<comment type="caution">
    <text evidence="2">The sequence shown here is derived from an EMBL/GenBank/DDBJ whole genome shotgun (WGS) entry which is preliminary data.</text>
</comment>
<feature type="compositionally biased region" description="Basic and acidic residues" evidence="1">
    <location>
        <begin position="50"/>
        <end position="66"/>
    </location>
</feature>
<gene>
    <name evidence="2" type="ORF">GCM10020221_28660</name>
</gene>
<dbReference type="Proteomes" id="UP001501102">
    <property type="component" value="Unassembled WGS sequence"/>
</dbReference>
<feature type="region of interest" description="Disordered" evidence="1">
    <location>
        <begin position="1"/>
        <end position="129"/>
    </location>
</feature>
<evidence type="ECO:0000256" key="1">
    <source>
        <dbReference type="SAM" id="MobiDB-lite"/>
    </source>
</evidence>
<protein>
    <submittedName>
        <fullName evidence="2">Uncharacterized protein</fullName>
    </submittedName>
</protein>
<sequence>MKEERGKKKERTTRGRKPPWNVRPRKAQQGSRKPYRPWDADNRKTKRESKRTPEKKGIPKTKDQSEAHTGWQGLPGRKNEAVNRKRQKNPPPGRPTKEGKAEPEEEKPNTRQGKPGHWVWKQTVAVPTA</sequence>
<evidence type="ECO:0000313" key="2">
    <source>
        <dbReference type="EMBL" id="GAA2931118.1"/>
    </source>
</evidence>
<evidence type="ECO:0000313" key="3">
    <source>
        <dbReference type="Proteomes" id="UP001501102"/>
    </source>
</evidence>
<accession>A0ABP6JF45</accession>